<dbReference type="Proteomes" id="UP000789375">
    <property type="component" value="Unassembled WGS sequence"/>
</dbReference>
<evidence type="ECO:0000256" key="1">
    <source>
        <dbReference type="SAM" id="MobiDB-lite"/>
    </source>
</evidence>
<dbReference type="EMBL" id="CAJVPP010009070">
    <property type="protein sequence ID" value="CAG8701951.1"/>
    <property type="molecule type" value="Genomic_DNA"/>
</dbReference>
<reference evidence="2" key="1">
    <citation type="submission" date="2021-06" db="EMBL/GenBank/DDBJ databases">
        <authorList>
            <person name="Kallberg Y."/>
            <person name="Tangrot J."/>
            <person name="Rosling A."/>
        </authorList>
    </citation>
    <scope>NUCLEOTIDE SEQUENCE</scope>
    <source>
        <strain evidence="2">87-6 pot B 2015</strain>
    </source>
</reference>
<comment type="caution">
    <text evidence="2">The sequence shown here is derived from an EMBL/GenBank/DDBJ whole genome shotgun (WGS) entry which is preliminary data.</text>
</comment>
<keyword evidence="3" id="KW-1185">Reference proteome</keyword>
<feature type="region of interest" description="Disordered" evidence="1">
    <location>
        <begin position="90"/>
        <end position="127"/>
    </location>
</feature>
<protein>
    <submittedName>
        <fullName evidence="2">4036_t:CDS:1</fullName>
    </submittedName>
</protein>
<name>A0A9N9HRU4_FUNMO</name>
<accession>A0A9N9HRU4</accession>
<organism evidence="2 3">
    <name type="scientific">Funneliformis mosseae</name>
    <name type="common">Endomycorrhizal fungus</name>
    <name type="synonym">Glomus mosseae</name>
    <dbReference type="NCBI Taxonomy" id="27381"/>
    <lineage>
        <taxon>Eukaryota</taxon>
        <taxon>Fungi</taxon>
        <taxon>Fungi incertae sedis</taxon>
        <taxon>Mucoromycota</taxon>
        <taxon>Glomeromycotina</taxon>
        <taxon>Glomeromycetes</taxon>
        <taxon>Glomerales</taxon>
        <taxon>Glomeraceae</taxon>
        <taxon>Funneliformis</taxon>
    </lineage>
</organism>
<feature type="compositionally biased region" description="Basic and acidic residues" evidence="1">
    <location>
        <begin position="95"/>
        <end position="106"/>
    </location>
</feature>
<evidence type="ECO:0000313" key="3">
    <source>
        <dbReference type="Proteomes" id="UP000789375"/>
    </source>
</evidence>
<sequence length="265" mass="30133">MVTLARLALAGLKDRSQVYIYHRVQIPPLSPLSPLPRIKEGNIHPQTKWEEAMLPYVLAEGETLDEYERRTDEFNKFNPVKRTDAKIGGLGASRTRADNSGKEADACFRPSKPPVQSPNGSNGKNEPWPNLVVEVAYSESEQHVLDNVKKYWLGNFSRVHDAIVIKIDPVSGEDEPPTRMQAWHFCITDKRTRTSDIQHRNHFEFGTLDKDGNQTNIQQGQCVIKISLDCLYHDASPGITIPRQLLPDPIELDFLLIRNDFLSMY</sequence>
<evidence type="ECO:0000313" key="2">
    <source>
        <dbReference type="EMBL" id="CAG8701951.1"/>
    </source>
</evidence>
<gene>
    <name evidence="2" type="ORF">FMOSSE_LOCUS13860</name>
</gene>
<dbReference type="AlphaFoldDB" id="A0A9N9HRU4"/>
<proteinExistence type="predicted"/>